<reference evidence="2 3" key="1">
    <citation type="submission" date="2019-12" db="EMBL/GenBank/DDBJ databases">
        <authorList>
            <person name="Floudas D."/>
            <person name="Bentzer J."/>
            <person name="Ahren D."/>
            <person name="Johansson T."/>
            <person name="Persson P."/>
            <person name="Tunlid A."/>
        </authorList>
    </citation>
    <scope>NUCLEOTIDE SEQUENCE [LARGE SCALE GENOMIC DNA]</scope>
    <source>
        <strain evidence="2 3">CBS 102.39</strain>
    </source>
</reference>
<organism evidence="2 3">
    <name type="scientific">Agrocybe pediades</name>
    <dbReference type="NCBI Taxonomy" id="84607"/>
    <lineage>
        <taxon>Eukaryota</taxon>
        <taxon>Fungi</taxon>
        <taxon>Dikarya</taxon>
        <taxon>Basidiomycota</taxon>
        <taxon>Agaricomycotina</taxon>
        <taxon>Agaricomycetes</taxon>
        <taxon>Agaricomycetidae</taxon>
        <taxon>Agaricales</taxon>
        <taxon>Agaricineae</taxon>
        <taxon>Strophariaceae</taxon>
        <taxon>Agrocybe</taxon>
    </lineage>
</organism>
<keyword evidence="3" id="KW-1185">Reference proteome</keyword>
<dbReference type="Pfam" id="PF06985">
    <property type="entry name" value="HET"/>
    <property type="match status" value="1"/>
</dbReference>
<comment type="caution">
    <text evidence="2">The sequence shown here is derived from an EMBL/GenBank/DDBJ whole genome shotgun (WGS) entry which is preliminary data.</text>
</comment>
<evidence type="ECO:0000259" key="1">
    <source>
        <dbReference type="Pfam" id="PF06985"/>
    </source>
</evidence>
<dbReference type="AlphaFoldDB" id="A0A8H4QKA7"/>
<protein>
    <recommendedName>
        <fullName evidence="1">Heterokaryon incompatibility domain-containing protein</fullName>
    </recommendedName>
</protein>
<dbReference type="PANTHER" id="PTHR33112:SF16">
    <property type="entry name" value="HETEROKARYON INCOMPATIBILITY DOMAIN-CONTAINING PROTEIN"/>
    <property type="match status" value="1"/>
</dbReference>
<proteinExistence type="predicted"/>
<gene>
    <name evidence="2" type="ORF">D9613_011716</name>
</gene>
<dbReference type="PANTHER" id="PTHR33112">
    <property type="entry name" value="DOMAIN PROTEIN, PUTATIVE-RELATED"/>
    <property type="match status" value="1"/>
</dbReference>
<evidence type="ECO:0000313" key="3">
    <source>
        <dbReference type="Proteomes" id="UP000521872"/>
    </source>
</evidence>
<name>A0A8H4QKA7_9AGAR</name>
<accession>A0A8H4QKA7</accession>
<dbReference type="InterPro" id="IPR010730">
    <property type="entry name" value="HET"/>
</dbReference>
<feature type="domain" description="Heterokaryon incompatibility" evidence="1">
    <location>
        <begin position="216"/>
        <end position="369"/>
    </location>
</feature>
<sequence>MSQPTKNDSSAALRMLCDACRDGPFKCENFRQAIDKWGGNGSGDGATTEGGADVKHEYAYTTTWGAISNSAVKAGCHWCKLLISTRDSLPDASFPRGGVNEAVNIRVYIRISAPLDWTDVKNWLEIYINDIKAAVYYIYADHEGAASKEIGLGAHCRESPSYADYDEAEKSLDNCSRNHPICPSSADTTLPTRLIDCSNPQSPRLFETHRKMQGRYVTLSYVWGGDQKQKTTKANLPSYVHDGLPKELPKTIADAIVATNKLGLRWLWVDALCIIQDSEEDKLRELADMAHIYQDSYVTLSVLSSFRADHGFLPDDGEQPVLPFICADGTAGSMKLRYFIQRPGRGRSYRYQTVTMYNPLQSRAWCFQETTLSPRRLVFQPPRVIYACRGYNQDITRPEEGGERGPPLEMPYGVLFPDRRKGIRPGDEKALADLWKGLIRTYSSCKLSMQSDKLVAFASIAEVYQTVKKDEYLAGLWKSELLDGLLWAPAMHGGERPKNYRAPTWSWTSIDADDGVIMHRTHINEMPSTEYEASIVSCVVVPRSDIHPLGEVKEATLVLNAKMHPLMKDGRKCKFIEEKPTVSKKLFETVTIGGGWVPPKGSCLGDDGRLIQFDSKEGTEQERDMEFYVVALRAGKKWGTQPQPGFMLGLLLLKVDEMLRRVARLHTVHYPEWLDKVSPSIVTVV</sequence>
<dbReference type="EMBL" id="JAACJL010000047">
    <property type="protein sequence ID" value="KAF4612680.1"/>
    <property type="molecule type" value="Genomic_DNA"/>
</dbReference>
<evidence type="ECO:0000313" key="2">
    <source>
        <dbReference type="EMBL" id="KAF4612680.1"/>
    </source>
</evidence>
<dbReference type="Proteomes" id="UP000521872">
    <property type="component" value="Unassembled WGS sequence"/>
</dbReference>